<comment type="caution">
    <text evidence="1">The sequence shown here is derived from an EMBL/GenBank/DDBJ whole genome shotgun (WGS) entry which is preliminary data.</text>
</comment>
<reference evidence="1 2" key="1">
    <citation type="submission" date="2021-06" db="EMBL/GenBank/DDBJ databases">
        <title>Caerostris darwini draft genome.</title>
        <authorList>
            <person name="Kono N."/>
            <person name="Arakawa K."/>
        </authorList>
    </citation>
    <scope>NUCLEOTIDE SEQUENCE [LARGE SCALE GENOMIC DNA]</scope>
</reference>
<sequence length="90" mass="10161">MGTAEQRYGYIRNIFRTGVYKPQNVRMVVSTGIIMHPLCEQGLFIASSEVWNKNCTTSNNGRNHLVHETSHISTGAIARRIHISPLFGKF</sequence>
<organism evidence="1 2">
    <name type="scientific">Caerostris darwini</name>
    <dbReference type="NCBI Taxonomy" id="1538125"/>
    <lineage>
        <taxon>Eukaryota</taxon>
        <taxon>Metazoa</taxon>
        <taxon>Ecdysozoa</taxon>
        <taxon>Arthropoda</taxon>
        <taxon>Chelicerata</taxon>
        <taxon>Arachnida</taxon>
        <taxon>Araneae</taxon>
        <taxon>Araneomorphae</taxon>
        <taxon>Entelegynae</taxon>
        <taxon>Araneoidea</taxon>
        <taxon>Araneidae</taxon>
        <taxon>Caerostris</taxon>
    </lineage>
</organism>
<keyword evidence="2" id="KW-1185">Reference proteome</keyword>
<evidence type="ECO:0000313" key="1">
    <source>
        <dbReference type="EMBL" id="GIY57270.1"/>
    </source>
</evidence>
<name>A0AAV4UIB8_9ARAC</name>
<dbReference type="Proteomes" id="UP001054837">
    <property type="component" value="Unassembled WGS sequence"/>
</dbReference>
<evidence type="ECO:0000313" key="2">
    <source>
        <dbReference type="Proteomes" id="UP001054837"/>
    </source>
</evidence>
<protein>
    <submittedName>
        <fullName evidence="1">Uncharacterized protein</fullName>
    </submittedName>
</protein>
<accession>A0AAV4UIB8</accession>
<dbReference type="AlphaFoldDB" id="A0AAV4UIB8"/>
<gene>
    <name evidence="1" type="ORF">CDAR_89211</name>
</gene>
<proteinExistence type="predicted"/>
<dbReference type="EMBL" id="BPLQ01011314">
    <property type="protein sequence ID" value="GIY57270.1"/>
    <property type="molecule type" value="Genomic_DNA"/>
</dbReference>